<dbReference type="WBParaSite" id="Hba_19133">
    <property type="protein sequence ID" value="Hba_19133"/>
    <property type="gene ID" value="Hba_19133"/>
</dbReference>
<reference evidence="3" key="1">
    <citation type="submission" date="2016-11" db="UniProtKB">
        <authorList>
            <consortium name="WormBaseParasite"/>
        </authorList>
    </citation>
    <scope>IDENTIFICATION</scope>
</reference>
<sequence>MNVTPEHLYHREVGRDMFKEFEDLARKIDELSMGSKARWRRNQPHMNYTQFSRNSTESIVEFLDEFVRDMTIHEYEAEESVSVNKVNHCNREHRQRDREYYHRNDAMSSSHRRNNENNATKPAWCSTYSIFFGYTV</sequence>
<evidence type="ECO:0000313" key="2">
    <source>
        <dbReference type="Proteomes" id="UP000095283"/>
    </source>
</evidence>
<feature type="compositionally biased region" description="Basic and acidic residues" evidence="1">
    <location>
        <begin position="92"/>
        <end position="105"/>
    </location>
</feature>
<keyword evidence="2" id="KW-1185">Reference proteome</keyword>
<proteinExistence type="predicted"/>
<accession>A0A1I7XN19</accession>
<protein>
    <submittedName>
        <fullName evidence="3">Reverse transcriptase domain-containing protein</fullName>
    </submittedName>
</protein>
<dbReference type="Proteomes" id="UP000095283">
    <property type="component" value="Unplaced"/>
</dbReference>
<dbReference type="AlphaFoldDB" id="A0A1I7XN19"/>
<evidence type="ECO:0000256" key="1">
    <source>
        <dbReference type="SAM" id="MobiDB-lite"/>
    </source>
</evidence>
<organism evidence="2 3">
    <name type="scientific">Heterorhabditis bacteriophora</name>
    <name type="common">Entomopathogenic nematode worm</name>
    <dbReference type="NCBI Taxonomy" id="37862"/>
    <lineage>
        <taxon>Eukaryota</taxon>
        <taxon>Metazoa</taxon>
        <taxon>Ecdysozoa</taxon>
        <taxon>Nematoda</taxon>
        <taxon>Chromadorea</taxon>
        <taxon>Rhabditida</taxon>
        <taxon>Rhabditina</taxon>
        <taxon>Rhabditomorpha</taxon>
        <taxon>Strongyloidea</taxon>
        <taxon>Heterorhabditidae</taxon>
        <taxon>Heterorhabditis</taxon>
    </lineage>
</organism>
<name>A0A1I7XN19_HETBA</name>
<feature type="region of interest" description="Disordered" evidence="1">
    <location>
        <begin position="92"/>
        <end position="119"/>
    </location>
</feature>
<evidence type="ECO:0000313" key="3">
    <source>
        <dbReference type="WBParaSite" id="Hba_19133"/>
    </source>
</evidence>